<dbReference type="Proteomes" id="UP001595556">
    <property type="component" value="Unassembled WGS sequence"/>
</dbReference>
<evidence type="ECO:0000256" key="1">
    <source>
        <dbReference type="ARBA" id="ARBA00012528"/>
    </source>
</evidence>
<dbReference type="PANTHER" id="PTHR45138">
    <property type="entry name" value="REGULATORY COMPONENTS OF SENSORY TRANSDUCTION SYSTEM"/>
    <property type="match status" value="1"/>
</dbReference>
<sequence>MPRLIDSVARITGMRDRDALNVTIAEVLVDWLRPESVAIYKIVGEGDGRRVVLRARLVDGQAHIESDVARDPDSLPRLATMPYFRRCVKNVTQVRITPPAGSPVCTLFPIQNDSDVTGVLAVETRHALLPEQQRLVKGVLKIIRNLLAVLDYSEHDTLTGLMNRKTFDASFQKLLQAAPSASAPQQPPQLPPTGQPERRAEYGEFARFAAVIDIDHFKSINDRFGHLYGDEVLLLLARLMRGSFRATDQLYRFGGEEFVVVLDWVNPADAAMVFDRFRAKVEAFTFPQIGRVTISMGYTQIQPFDSPNHAIERADQALYYAKQNGRNQARSYELLISSGALSSKEDASDLELF</sequence>
<dbReference type="InterPro" id="IPR029787">
    <property type="entry name" value="Nucleotide_cyclase"/>
</dbReference>
<evidence type="ECO:0000256" key="3">
    <source>
        <dbReference type="SAM" id="MobiDB-lite"/>
    </source>
</evidence>
<dbReference type="SUPFAM" id="SSF55073">
    <property type="entry name" value="Nucleotide cyclase"/>
    <property type="match status" value="1"/>
</dbReference>
<keyword evidence="5" id="KW-0548">Nucleotidyltransferase</keyword>
<keyword evidence="5" id="KW-0808">Transferase</keyword>
<dbReference type="Gene3D" id="3.30.70.270">
    <property type="match status" value="1"/>
</dbReference>
<comment type="caution">
    <text evidence="5">The sequence shown here is derived from an EMBL/GenBank/DDBJ whole genome shotgun (WGS) entry which is preliminary data.</text>
</comment>
<accession>A0ABV7H1Z7</accession>
<reference evidence="6" key="1">
    <citation type="journal article" date="2019" name="Int. J. Syst. Evol. Microbiol.">
        <title>The Global Catalogue of Microorganisms (GCM) 10K type strain sequencing project: providing services to taxonomists for standard genome sequencing and annotation.</title>
        <authorList>
            <consortium name="The Broad Institute Genomics Platform"/>
            <consortium name="The Broad Institute Genome Sequencing Center for Infectious Disease"/>
            <person name="Wu L."/>
            <person name="Ma J."/>
        </authorList>
    </citation>
    <scope>NUCLEOTIDE SEQUENCE [LARGE SCALE GENOMIC DNA]</scope>
    <source>
        <strain evidence="6">KCTC 52168</strain>
    </source>
</reference>
<dbReference type="InterPro" id="IPR000160">
    <property type="entry name" value="GGDEF_dom"/>
</dbReference>
<keyword evidence="6" id="KW-1185">Reference proteome</keyword>
<gene>
    <name evidence="5" type="ORF">ACFOEN_09790</name>
</gene>
<feature type="domain" description="GGDEF" evidence="4">
    <location>
        <begin position="205"/>
        <end position="334"/>
    </location>
</feature>
<dbReference type="EMBL" id="JBHRTI010000004">
    <property type="protein sequence ID" value="MFC3147934.1"/>
    <property type="molecule type" value="Genomic_DNA"/>
</dbReference>
<dbReference type="RefSeq" id="WP_377303429.1">
    <property type="nucleotide sequence ID" value="NZ_CP180191.1"/>
</dbReference>
<evidence type="ECO:0000256" key="2">
    <source>
        <dbReference type="ARBA" id="ARBA00034247"/>
    </source>
</evidence>
<evidence type="ECO:0000313" key="5">
    <source>
        <dbReference type="EMBL" id="MFC3147934.1"/>
    </source>
</evidence>
<proteinExistence type="predicted"/>
<dbReference type="PANTHER" id="PTHR45138:SF9">
    <property type="entry name" value="DIGUANYLATE CYCLASE DGCM-RELATED"/>
    <property type="match status" value="1"/>
</dbReference>
<dbReference type="Pfam" id="PF00990">
    <property type="entry name" value="GGDEF"/>
    <property type="match status" value="1"/>
</dbReference>
<dbReference type="CDD" id="cd01949">
    <property type="entry name" value="GGDEF"/>
    <property type="match status" value="1"/>
</dbReference>
<evidence type="ECO:0000313" key="6">
    <source>
        <dbReference type="Proteomes" id="UP001595556"/>
    </source>
</evidence>
<organism evidence="5 6">
    <name type="scientific">Piscinibacterium candidicorallinum</name>
    <dbReference type="NCBI Taxonomy" id="1793872"/>
    <lineage>
        <taxon>Bacteria</taxon>
        <taxon>Pseudomonadati</taxon>
        <taxon>Pseudomonadota</taxon>
        <taxon>Betaproteobacteria</taxon>
        <taxon>Burkholderiales</taxon>
        <taxon>Piscinibacterium</taxon>
    </lineage>
</organism>
<protein>
    <recommendedName>
        <fullName evidence="1">diguanylate cyclase</fullName>
        <ecNumber evidence="1">2.7.7.65</ecNumber>
    </recommendedName>
</protein>
<dbReference type="InterPro" id="IPR050469">
    <property type="entry name" value="Diguanylate_Cyclase"/>
</dbReference>
<feature type="region of interest" description="Disordered" evidence="3">
    <location>
        <begin position="178"/>
        <end position="197"/>
    </location>
</feature>
<dbReference type="InterPro" id="IPR043128">
    <property type="entry name" value="Rev_trsase/Diguanyl_cyclase"/>
</dbReference>
<dbReference type="PROSITE" id="PS50887">
    <property type="entry name" value="GGDEF"/>
    <property type="match status" value="1"/>
</dbReference>
<dbReference type="EC" id="2.7.7.65" evidence="1"/>
<feature type="compositionally biased region" description="Pro residues" evidence="3">
    <location>
        <begin position="185"/>
        <end position="194"/>
    </location>
</feature>
<dbReference type="NCBIfam" id="TIGR00254">
    <property type="entry name" value="GGDEF"/>
    <property type="match status" value="1"/>
</dbReference>
<dbReference type="SMART" id="SM00267">
    <property type="entry name" value="GGDEF"/>
    <property type="match status" value="1"/>
</dbReference>
<evidence type="ECO:0000259" key="4">
    <source>
        <dbReference type="PROSITE" id="PS50887"/>
    </source>
</evidence>
<dbReference type="GO" id="GO:0052621">
    <property type="term" value="F:diguanylate cyclase activity"/>
    <property type="evidence" value="ECO:0007669"/>
    <property type="project" value="UniProtKB-EC"/>
</dbReference>
<name>A0ABV7H1Z7_9BURK</name>
<comment type="catalytic activity">
    <reaction evidence="2">
        <text>2 GTP = 3',3'-c-di-GMP + 2 diphosphate</text>
        <dbReference type="Rhea" id="RHEA:24898"/>
        <dbReference type="ChEBI" id="CHEBI:33019"/>
        <dbReference type="ChEBI" id="CHEBI:37565"/>
        <dbReference type="ChEBI" id="CHEBI:58805"/>
        <dbReference type="EC" id="2.7.7.65"/>
    </reaction>
</comment>